<dbReference type="Proteomes" id="UP001144280">
    <property type="component" value="Unassembled WGS sequence"/>
</dbReference>
<dbReference type="EMBL" id="BSDI01000016">
    <property type="protein sequence ID" value="GLH98384.1"/>
    <property type="molecule type" value="Genomic_DNA"/>
</dbReference>
<keyword evidence="3 4" id="KW-0326">Glycosidase</keyword>
<evidence type="ECO:0000256" key="1">
    <source>
        <dbReference type="ARBA" id="ARBA00007754"/>
    </source>
</evidence>
<evidence type="ECO:0000259" key="6">
    <source>
        <dbReference type="PROSITE" id="PS51764"/>
    </source>
</evidence>
<accession>A0ABQ5QXF2</accession>
<feature type="active site" description="Proton donor" evidence="4">
    <location>
        <position position="152"/>
    </location>
</feature>
<dbReference type="Gene3D" id="3.20.20.80">
    <property type="entry name" value="Glycosidases"/>
    <property type="match status" value="1"/>
</dbReference>
<dbReference type="PROSITE" id="PS51257">
    <property type="entry name" value="PROKAR_LIPOPROTEIN"/>
    <property type="match status" value="1"/>
</dbReference>
<evidence type="ECO:0000313" key="8">
    <source>
        <dbReference type="Proteomes" id="UP001144280"/>
    </source>
</evidence>
<evidence type="ECO:0000256" key="2">
    <source>
        <dbReference type="ARBA" id="ARBA00022801"/>
    </source>
</evidence>
<dbReference type="PANTHER" id="PTHR40079:SF4">
    <property type="entry name" value="GH26 DOMAIN-CONTAINING PROTEIN-RELATED"/>
    <property type="match status" value="1"/>
</dbReference>
<comment type="similarity">
    <text evidence="1 4">Belongs to the glycosyl hydrolase 26 family.</text>
</comment>
<gene>
    <name evidence="7" type="ORF">Pa4123_36590</name>
</gene>
<feature type="active site" description="Nucleophile" evidence="4">
    <location>
        <position position="251"/>
    </location>
</feature>
<keyword evidence="8" id="KW-1185">Reference proteome</keyword>
<dbReference type="InterPro" id="IPR022790">
    <property type="entry name" value="GH26_dom"/>
</dbReference>
<evidence type="ECO:0000256" key="5">
    <source>
        <dbReference type="SAM" id="MobiDB-lite"/>
    </source>
</evidence>
<name>A0ABQ5QXF2_9ACTN</name>
<reference evidence="7" key="1">
    <citation type="submission" date="2022-12" db="EMBL/GenBank/DDBJ databases">
        <title>New Phytohabitans aurantiacus sp. RD004123 nov., an actinomycete isolated from soil.</title>
        <authorList>
            <person name="Triningsih D.W."/>
            <person name="Harunari E."/>
            <person name="Igarashi Y."/>
        </authorList>
    </citation>
    <scope>NUCLEOTIDE SEQUENCE</scope>
    <source>
        <strain evidence="7">RD004123</strain>
    </source>
</reference>
<feature type="domain" description="GH26" evidence="6">
    <location>
        <begin position="22"/>
        <end position="318"/>
    </location>
</feature>
<evidence type="ECO:0000313" key="7">
    <source>
        <dbReference type="EMBL" id="GLH98384.1"/>
    </source>
</evidence>
<dbReference type="PANTHER" id="PTHR40079">
    <property type="entry name" value="MANNAN ENDO-1,4-BETA-MANNOSIDASE E-RELATED"/>
    <property type="match status" value="1"/>
</dbReference>
<sequence>MRRLVALVAALALAGCGGTEPRPAPEPAPSVVATDPGPFRSGPVAAPQRGALVGAWVQPESYRQAGRLVAMDDLQQRLGRRLDIVNTYRRFDQEFGTESDEEFLRQGQTIMLSWASGDTRSITSGRHDALIRAQARRVRAARVPILLRFRWEMDRPNLRATMWSAADFVAAWRHVRQIFDEERARNASWVWCPTAEGFARGDAPDFYPGDDAVDWTCVDVYAASDFRPLRELMAPFLRWAAERPKPIIVGEYGVAREWGSAARAAWLRDAAALFKANPQIKAVSYFESDPEGNTGPKQQFRLADDPSAFAEFRAMAQDRYFRP</sequence>
<proteinExistence type="inferred from homology"/>
<feature type="region of interest" description="Disordered" evidence="5">
    <location>
        <begin position="17"/>
        <end position="37"/>
    </location>
</feature>
<dbReference type="InterPro" id="IPR000805">
    <property type="entry name" value="Glyco_hydro_26"/>
</dbReference>
<dbReference type="RefSeq" id="WP_281897211.1">
    <property type="nucleotide sequence ID" value="NZ_BSDI01000016.1"/>
</dbReference>
<organism evidence="7 8">
    <name type="scientific">Phytohabitans aurantiacus</name>
    <dbReference type="NCBI Taxonomy" id="3016789"/>
    <lineage>
        <taxon>Bacteria</taxon>
        <taxon>Bacillati</taxon>
        <taxon>Actinomycetota</taxon>
        <taxon>Actinomycetes</taxon>
        <taxon>Micromonosporales</taxon>
        <taxon>Micromonosporaceae</taxon>
    </lineage>
</organism>
<dbReference type="PROSITE" id="PS51764">
    <property type="entry name" value="GH26"/>
    <property type="match status" value="1"/>
</dbReference>
<dbReference type="Pfam" id="PF02156">
    <property type="entry name" value="Glyco_hydro_26"/>
    <property type="match status" value="1"/>
</dbReference>
<evidence type="ECO:0000256" key="3">
    <source>
        <dbReference type="ARBA" id="ARBA00023295"/>
    </source>
</evidence>
<dbReference type="InterPro" id="IPR017853">
    <property type="entry name" value="GH"/>
</dbReference>
<dbReference type="SUPFAM" id="SSF51445">
    <property type="entry name" value="(Trans)glycosidases"/>
    <property type="match status" value="1"/>
</dbReference>
<keyword evidence="2 4" id="KW-0378">Hydrolase</keyword>
<comment type="caution">
    <text evidence="7">The sequence shown here is derived from an EMBL/GenBank/DDBJ whole genome shotgun (WGS) entry which is preliminary data.</text>
</comment>
<protein>
    <recommendedName>
        <fullName evidence="6">GH26 domain-containing protein</fullName>
    </recommendedName>
</protein>
<evidence type="ECO:0000256" key="4">
    <source>
        <dbReference type="PROSITE-ProRule" id="PRU01100"/>
    </source>
</evidence>